<dbReference type="Proteomes" id="UP000008064">
    <property type="component" value="Unassembled WGS sequence"/>
</dbReference>
<dbReference type="GeneID" id="18821519"/>
<dbReference type="EMBL" id="GL945445">
    <property type="protein sequence ID" value="EGO19142.1"/>
    <property type="molecule type" value="Genomic_DNA"/>
</dbReference>
<accession>F8PD43</accession>
<dbReference type="KEGG" id="sla:SERLADRAFT_480388"/>
<sequence length="145" mass="16142">MSTTKETSQDHRGGLITRVRFTAMMNLTLLIMPPRYARKTIGGKAVSKTMHLLIGVLVDRGLLRVTMDLKLIWLLQGVETLSATTTSEGDRDGSLMRLVVSQSQITSVKIFPGRLILASRLPRSFSFGNETTVRGTMITTMFRLK</sequence>
<gene>
    <name evidence="1" type="ORF">SERLADRAFT_480388</name>
</gene>
<proteinExistence type="predicted"/>
<dbReference type="HOGENOM" id="CLU_1787992_0_0_1"/>
<name>F8PD43_SERL9</name>
<evidence type="ECO:0000313" key="1">
    <source>
        <dbReference type="EMBL" id="EGO19142.1"/>
    </source>
</evidence>
<reference evidence="1" key="1">
    <citation type="submission" date="2011-04" db="EMBL/GenBank/DDBJ databases">
        <title>Evolution of plant cell wall degrading machinery underlies the functional diversity of forest fungi.</title>
        <authorList>
            <consortium name="US DOE Joint Genome Institute (JGI-PGF)"/>
            <person name="Eastwood D.C."/>
            <person name="Floudas D."/>
            <person name="Binder M."/>
            <person name="Majcherczyk A."/>
            <person name="Schneider P."/>
            <person name="Aerts A."/>
            <person name="Asiegbu F.O."/>
            <person name="Baker S.E."/>
            <person name="Barry K."/>
            <person name="Bendiksby M."/>
            <person name="Blumentritt M."/>
            <person name="Coutinho P.M."/>
            <person name="Cullen D."/>
            <person name="Cullen D."/>
            <person name="Gathman A."/>
            <person name="Goodell B."/>
            <person name="Henrissat B."/>
            <person name="Ihrmark K."/>
            <person name="Kauserud H."/>
            <person name="Kohler A."/>
            <person name="LaButti K."/>
            <person name="Lapidus A."/>
            <person name="Lavin J.L."/>
            <person name="Lee Y.-H."/>
            <person name="Lindquist E."/>
            <person name="Lilly W."/>
            <person name="Lucas S."/>
            <person name="Morin E."/>
            <person name="Murat C."/>
            <person name="Oguiza J.A."/>
            <person name="Park J."/>
            <person name="Pisabarro A.G."/>
            <person name="Riley R."/>
            <person name="Rosling A."/>
            <person name="Salamov A."/>
            <person name="Schmidt O."/>
            <person name="Schmutz J."/>
            <person name="Skrede I."/>
            <person name="Stenlid J."/>
            <person name="Wiebenga A."/>
            <person name="Xie X."/>
            <person name="Kues U."/>
            <person name="Hibbett D.S."/>
            <person name="Hoffmeister D."/>
            <person name="Hogberg N."/>
            <person name="Martin F."/>
            <person name="Grigoriev I.V."/>
            <person name="Watkinson S.C."/>
        </authorList>
    </citation>
    <scope>NUCLEOTIDE SEQUENCE</scope>
    <source>
        <strain evidence="1">S7.9</strain>
    </source>
</reference>
<dbReference type="AlphaFoldDB" id="F8PD43"/>
<organism>
    <name type="scientific">Serpula lacrymans var. lacrymans (strain S7.9)</name>
    <name type="common">Dry rot fungus</name>
    <dbReference type="NCBI Taxonomy" id="578457"/>
    <lineage>
        <taxon>Eukaryota</taxon>
        <taxon>Fungi</taxon>
        <taxon>Dikarya</taxon>
        <taxon>Basidiomycota</taxon>
        <taxon>Agaricomycotina</taxon>
        <taxon>Agaricomycetes</taxon>
        <taxon>Agaricomycetidae</taxon>
        <taxon>Boletales</taxon>
        <taxon>Coniophorineae</taxon>
        <taxon>Serpulaceae</taxon>
        <taxon>Serpula</taxon>
    </lineage>
</organism>
<dbReference type="RefSeq" id="XP_007324366.1">
    <property type="nucleotide sequence ID" value="XM_007324304.1"/>
</dbReference>
<protein>
    <submittedName>
        <fullName evidence="1">Uncharacterized protein</fullName>
    </submittedName>
</protein>